<proteinExistence type="predicted"/>
<name>A0A0A9B144_ARUDO</name>
<dbReference type="AlphaFoldDB" id="A0A0A9B144"/>
<organism evidence="1">
    <name type="scientific">Arundo donax</name>
    <name type="common">Giant reed</name>
    <name type="synonym">Donax arundinaceus</name>
    <dbReference type="NCBI Taxonomy" id="35708"/>
    <lineage>
        <taxon>Eukaryota</taxon>
        <taxon>Viridiplantae</taxon>
        <taxon>Streptophyta</taxon>
        <taxon>Embryophyta</taxon>
        <taxon>Tracheophyta</taxon>
        <taxon>Spermatophyta</taxon>
        <taxon>Magnoliopsida</taxon>
        <taxon>Liliopsida</taxon>
        <taxon>Poales</taxon>
        <taxon>Poaceae</taxon>
        <taxon>PACMAD clade</taxon>
        <taxon>Arundinoideae</taxon>
        <taxon>Arundineae</taxon>
        <taxon>Arundo</taxon>
    </lineage>
</organism>
<sequence length="32" mass="3462">MISSNAKPATPKVSPPMSDCVHQSNQLTLICY</sequence>
<protein>
    <submittedName>
        <fullName evidence="1">Uncharacterized protein</fullName>
    </submittedName>
</protein>
<accession>A0A0A9B144</accession>
<reference evidence="1" key="2">
    <citation type="journal article" date="2015" name="Data Brief">
        <title>Shoot transcriptome of the giant reed, Arundo donax.</title>
        <authorList>
            <person name="Barrero R.A."/>
            <person name="Guerrero F.D."/>
            <person name="Moolhuijzen P."/>
            <person name="Goolsby J.A."/>
            <person name="Tidwell J."/>
            <person name="Bellgard S.E."/>
            <person name="Bellgard M.I."/>
        </authorList>
    </citation>
    <scope>NUCLEOTIDE SEQUENCE</scope>
    <source>
        <tissue evidence="1">Shoot tissue taken approximately 20 cm above the soil surface</tissue>
    </source>
</reference>
<evidence type="ECO:0000313" key="1">
    <source>
        <dbReference type="EMBL" id="JAD57689.1"/>
    </source>
</evidence>
<reference evidence="1" key="1">
    <citation type="submission" date="2014-09" db="EMBL/GenBank/DDBJ databases">
        <authorList>
            <person name="Magalhaes I.L.F."/>
            <person name="Oliveira U."/>
            <person name="Santos F.R."/>
            <person name="Vidigal T.H.D.A."/>
            <person name="Brescovit A.D."/>
            <person name="Santos A.J."/>
        </authorList>
    </citation>
    <scope>NUCLEOTIDE SEQUENCE</scope>
    <source>
        <tissue evidence="1">Shoot tissue taken approximately 20 cm above the soil surface</tissue>
    </source>
</reference>
<dbReference type="EMBL" id="GBRH01240206">
    <property type="protein sequence ID" value="JAD57689.1"/>
    <property type="molecule type" value="Transcribed_RNA"/>
</dbReference>